<comment type="caution">
    <text evidence="2">The sequence shown here is derived from an EMBL/GenBank/DDBJ whole genome shotgun (WGS) entry which is preliminary data.</text>
</comment>
<keyword evidence="3" id="KW-1185">Reference proteome</keyword>
<evidence type="ECO:0000313" key="3">
    <source>
        <dbReference type="Proteomes" id="UP000078447"/>
    </source>
</evidence>
<dbReference type="EMBL" id="LVVL01000019">
    <property type="protein sequence ID" value="OAN10156.1"/>
    <property type="molecule type" value="Genomic_DNA"/>
</dbReference>
<organism evidence="2 3">
    <name type="scientific">Exiguobacterium undae</name>
    <dbReference type="NCBI Taxonomy" id="169177"/>
    <lineage>
        <taxon>Bacteria</taxon>
        <taxon>Bacillati</taxon>
        <taxon>Bacillota</taxon>
        <taxon>Bacilli</taxon>
        <taxon>Bacillales</taxon>
        <taxon>Bacillales Family XII. Incertae Sedis</taxon>
        <taxon>Exiguobacterium</taxon>
    </lineage>
</organism>
<keyword evidence="1" id="KW-0175">Coiled coil</keyword>
<name>A0ABX2V543_9BACL</name>
<dbReference type="Proteomes" id="UP000078447">
    <property type="component" value="Unassembled WGS sequence"/>
</dbReference>
<evidence type="ECO:0000313" key="2">
    <source>
        <dbReference type="EMBL" id="OAN10156.1"/>
    </source>
</evidence>
<evidence type="ECO:0000256" key="1">
    <source>
        <dbReference type="SAM" id="Coils"/>
    </source>
</evidence>
<sequence>MLFVRFTDVAKEAFPNYERLPYEEALLLSTQVHQEAQQVNERFASEFRIFDDADQLVYKGTFQFGDPTYPNLYLQLKERIPRIRIRKEDATKKILLLENLERLTPESYKTMTTVATQQHPDTTHVSRLRRGQRRLVYGVSSVSLLLLGALSIVQLTQPDSPNNVRATSSGDWQPLYEEALNGKTDSLMQRLEKQKSLSNEQQQFLVTQYVEKQDYDQAVAVTNDPIDVETIIMQSKPFATDRQETLQAFQAVHPTDEGAFDLAILEKDYTRAVSIPDVEMTTARKEAKTRAYIALKDVAKAQESVKMIQDEQLKQQVVTLVQLDEEIQALEDQKRQLSEKTDKKELDKLNESLAAKQRQVSSLL</sequence>
<reference evidence="2 3" key="1">
    <citation type="submission" date="2016-03" db="EMBL/GenBank/DDBJ databases">
        <authorList>
            <person name="Cho S.-Y."/>
            <person name="Lim S."/>
            <person name="Kim H."/>
            <person name="Soh E.H."/>
            <person name="Moon J.S."/>
        </authorList>
    </citation>
    <scope>NUCLEOTIDE SEQUENCE [LARGE SCALE GENOMIC DNA]</scope>
    <source>
        <strain evidence="2 3">KCTC 3810</strain>
    </source>
</reference>
<dbReference type="RefSeq" id="WP_028105223.1">
    <property type="nucleotide sequence ID" value="NZ_LVVL01000019.1"/>
</dbReference>
<gene>
    <name evidence="2" type="ORF">A3783_15450</name>
</gene>
<feature type="coiled-coil region" evidence="1">
    <location>
        <begin position="313"/>
        <end position="359"/>
    </location>
</feature>
<protein>
    <submittedName>
        <fullName evidence="2">Uncharacterized protein</fullName>
    </submittedName>
</protein>
<proteinExistence type="predicted"/>
<accession>A0ABX2V543</accession>